<dbReference type="PANTHER" id="PTHR40260">
    <property type="entry name" value="BLR8190 PROTEIN"/>
    <property type="match status" value="1"/>
</dbReference>
<dbReference type="RefSeq" id="WP_180726850.1">
    <property type="nucleotide sequence ID" value="NZ_AP023176.1"/>
</dbReference>
<accession>A0A7I8BYV8</accession>
<dbReference type="NCBIfam" id="TIGR02118">
    <property type="entry name" value="EthD family reductase"/>
    <property type="match status" value="1"/>
</dbReference>
<name>A0A7I8BYV8_9BURK</name>
<dbReference type="InterPro" id="IPR009799">
    <property type="entry name" value="EthD_dom"/>
</dbReference>
<proteinExistence type="predicted"/>
<gene>
    <name evidence="1" type="ORF">PPGU16_64750</name>
</gene>
<dbReference type="Proteomes" id="UP000510888">
    <property type="component" value="Plasmid PPGU16_p1"/>
</dbReference>
<dbReference type="GO" id="GO:0016491">
    <property type="term" value="F:oxidoreductase activity"/>
    <property type="evidence" value="ECO:0007669"/>
    <property type="project" value="InterPro"/>
</dbReference>
<dbReference type="EMBL" id="AP023176">
    <property type="protein sequence ID" value="BCF93408.1"/>
    <property type="molecule type" value="Genomic_DNA"/>
</dbReference>
<evidence type="ECO:0000313" key="1">
    <source>
        <dbReference type="EMBL" id="BCF93408.1"/>
    </source>
</evidence>
<dbReference type="InterPro" id="IPR011008">
    <property type="entry name" value="Dimeric_a/b-barrel"/>
</dbReference>
<dbReference type="Gene3D" id="3.30.70.100">
    <property type="match status" value="1"/>
</dbReference>
<dbReference type="SUPFAM" id="SSF54909">
    <property type="entry name" value="Dimeric alpha+beta barrel"/>
    <property type="match status" value="1"/>
</dbReference>
<evidence type="ECO:0000313" key="2">
    <source>
        <dbReference type="Proteomes" id="UP000510888"/>
    </source>
</evidence>
<dbReference type="PANTHER" id="PTHR40260:SF2">
    <property type="entry name" value="BLR8190 PROTEIN"/>
    <property type="match status" value="1"/>
</dbReference>
<keyword evidence="1" id="KW-0614">Plasmid</keyword>
<keyword evidence="2" id="KW-1185">Reference proteome</keyword>
<geneLocation type="plasmid" evidence="1 2">
    <name>PPGU16_p1</name>
</geneLocation>
<sequence>MTHTQDTPVTIYVTYEGAAGARFDRAYYVGHHVPLVMHHWAQYGLVSVAAFFPAVGQAGTLAICECRFRSAASVDAAFGSAEAPFVMADVPNFTDIAPNRVRAIPL</sequence>
<dbReference type="AlphaFoldDB" id="A0A7I8BYV8"/>
<dbReference type="KEGG" id="plad:PPGU16_64750"/>
<reference evidence="1 2" key="1">
    <citation type="journal article" date="2020" name="Genes (Basel)">
        <title>Genomic Comparison of Insect Gut Symbionts from Divergent Burkholderia Subclades.</title>
        <authorList>
            <person name="Takeshita K."/>
            <person name="Kikuchi Y."/>
        </authorList>
    </citation>
    <scope>NUCLEOTIDE SEQUENCE [LARGE SCALE GENOMIC DNA]</scope>
    <source>
        <strain evidence="1 2">PGU16</strain>
        <plasmid evidence="1 2">PPGU16_p1</plasmid>
    </source>
</reference>
<organism evidence="1 2">
    <name type="scientific">Paraburkholderia largidicola</name>
    <dbReference type="NCBI Taxonomy" id="3014751"/>
    <lineage>
        <taxon>Bacteria</taxon>
        <taxon>Pseudomonadati</taxon>
        <taxon>Pseudomonadota</taxon>
        <taxon>Betaproteobacteria</taxon>
        <taxon>Burkholderiales</taxon>
        <taxon>Burkholderiaceae</taxon>
        <taxon>Paraburkholderia</taxon>
    </lineage>
</organism>
<protein>
    <submittedName>
        <fullName evidence="1">Ethyl tert-butyl ether degradation protein EthD</fullName>
    </submittedName>
</protein>